<accession>A0A0D1YT19</accession>
<evidence type="ECO:0000256" key="1">
    <source>
        <dbReference type="SAM" id="MobiDB-lite"/>
    </source>
</evidence>
<feature type="region of interest" description="Disordered" evidence="1">
    <location>
        <begin position="1"/>
        <end position="54"/>
    </location>
</feature>
<name>A0A0D1YT19_9EURO</name>
<organism evidence="2 3">
    <name type="scientific">Exophiala sideris</name>
    <dbReference type="NCBI Taxonomy" id="1016849"/>
    <lineage>
        <taxon>Eukaryota</taxon>
        <taxon>Fungi</taxon>
        <taxon>Dikarya</taxon>
        <taxon>Ascomycota</taxon>
        <taxon>Pezizomycotina</taxon>
        <taxon>Eurotiomycetes</taxon>
        <taxon>Chaetothyriomycetidae</taxon>
        <taxon>Chaetothyriales</taxon>
        <taxon>Herpotrichiellaceae</taxon>
        <taxon>Exophiala</taxon>
    </lineage>
</organism>
<sequence>MDSHNDVAKTPSATPRPRSENADINLGAAVHSSPLPLHIQPHTRTPSITRKRTNEQVYELAEQPKPPPTASRFQVSLASTITASNAASHQEEANVFDVDRDHGSHPSREVTTSIPADTISQRDADTRSTTTISPHTSNEGFVRGIQEYQQRLEVDFQDFEHSLAERDKSADLVSIDWDELETRYNNEIQPKIDVEQEIMNEFNARFQQFMLYMQVSNDHESERAVKRLRTRVALAQNAEVSLADKQAHHAKVLQAFQSAMALLANP</sequence>
<dbReference type="AlphaFoldDB" id="A0A0D1YT19"/>
<feature type="compositionally biased region" description="Polar residues" evidence="1">
    <location>
        <begin position="109"/>
        <end position="119"/>
    </location>
</feature>
<dbReference type="HOGENOM" id="CLU_091408_0_0_1"/>
<feature type="compositionally biased region" description="Polar residues" evidence="1">
    <location>
        <begin position="127"/>
        <end position="138"/>
    </location>
</feature>
<proteinExistence type="predicted"/>
<gene>
    <name evidence="2" type="ORF">PV11_01445</name>
</gene>
<evidence type="ECO:0000313" key="3">
    <source>
        <dbReference type="Proteomes" id="UP000053599"/>
    </source>
</evidence>
<feature type="compositionally biased region" description="Basic and acidic residues" evidence="1">
    <location>
        <begin position="99"/>
        <end position="108"/>
    </location>
</feature>
<evidence type="ECO:0000313" key="2">
    <source>
        <dbReference type="EMBL" id="KIV85787.1"/>
    </source>
</evidence>
<reference evidence="2 3" key="1">
    <citation type="submission" date="2015-01" db="EMBL/GenBank/DDBJ databases">
        <title>The Genome Sequence of Exophiala sideris CBS121828.</title>
        <authorList>
            <consortium name="The Broad Institute Genomics Platform"/>
            <person name="Cuomo C."/>
            <person name="de Hoog S."/>
            <person name="Gorbushina A."/>
            <person name="Stielow B."/>
            <person name="Teixiera M."/>
            <person name="Abouelleil A."/>
            <person name="Chapman S.B."/>
            <person name="Priest M."/>
            <person name="Young S.K."/>
            <person name="Wortman J."/>
            <person name="Nusbaum C."/>
            <person name="Birren B."/>
        </authorList>
    </citation>
    <scope>NUCLEOTIDE SEQUENCE [LARGE SCALE GENOMIC DNA]</scope>
    <source>
        <strain evidence="2 3">CBS 121828</strain>
    </source>
</reference>
<feature type="region of interest" description="Disordered" evidence="1">
    <location>
        <begin position="99"/>
        <end position="138"/>
    </location>
</feature>
<dbReference type="Proteomes" id="UP000053599">
    <property type="component" value="Unassembled WGS sequence"/>
</dbReference>
<dbReference type="EMBL" id="KN846951">
    <property type="protein sequence ID" value="KIV85787.1"/>
    <property type="molecule type" value="Genomic_DNA"/>
</dbReference>
<protein>
    <submittedName>
        <fullName evidence="2">Uncharacterized protein</fullName>
    </submittedName>
</protein>
<dbReference type="STRING" id="1016849.A0A0D1YT19"/>
<dbReference type="OrthoDB" id="5335351at2759"/>